<dbReference type="EMBL" id="BRXW01000103">
    <property type="protein sequence ID" value="GMI06716.1"/>
    <property type="molecule type" value="Genomic_DNA"/>
</dbReference>
<keyword evidence="4" id="KW-1185">Reference proteome</keyword>
<dbReference type="AlphaFoldDB" id="A0A9W7F8N9"/>
<dbReference type="InterPro" id="IPR000253">
    <property type="entry name" value="FHA_dom"/>
</dbReference>
<organism evidence="3 4">
    <name type="scientific">Triparma laevis f. longispina</name>
    <dbReference type="NCBI Taxonomy" id="1714387"/>
    <lineage>
        <taxon>Eukaryota</taxon>
        <taxon>Sar</taxon>
        <taxon>Stramenopiles</taxon>
        <taxon>Ochrophyta</taxon>
        <taxon>Bolidophyceae</taxon>
        <taxon>Parmales</taxon>
        <taxon>Triparmaceae</taxon>
        <taxon>Triparma</taxon>
    </lineage>
</organism>
<dbReference type="Pfam" id="PF00498">
    <property type="entry name" value="FHA"/>
    <property type="match status" value="1"/>
</dbReference>
<name>A0A9W7F8N9_9STRA</name>
<comment type="caution">
    <text evidence="3">The sequence shown here is derived from an EMBL/GenBank/DDBJ whole genome shotgun (WGS) entry which is preliminary data.</text>
</comment>
<dbReference type="CDD" id="cd00060">
    <property type="entry name" value="FHA"/>
    <property type="match status" value="1"/>
</dbReference>
<dbReference type="Proteomes" id="UP001165122">
    <property type="component" value="Unassembled WGS sequence"/>
</dbReference>
<dbReference type="Gene3D" id="2.60.200.20">
    <property type="match status" value="1"/>
</dbReference>
<dbReference type="PROSITE" id="PS50006">
    <property type="entry name" value="FHA_DOMAIN"/>
    <property type="match status" value="1"/>
</dbReference>
<dbReference type="InterPro" id="IPR050923">
    <property type="entry name" value="Cell_Proc_Reg/RNA_Proc"/>
</dbReference>
<dbReference type="PROSITE" id="PS50003">
    <property type="entry name" value="PH_DOMAIN"/>
    <property type="match status" value="1"/>
</dbReference>
<dbReference type="Gene3D" id="2.30.29.30">
    <property type="entry name" value="Pleckstrin-homology domain (PH domain)/Phosphotyrosine-binding domain (PTB)"/>
    <property type="match status" value="2"/>
</dbReference>
<evidence type="ECO:0000313" key="4">
    <source>
        <dbReference type="Proteomes" id="UP001165122"/>
    </source>
</evidence>
<feature type="domain" description="PH" evidence="1">
    <location>
        <begin position="251"/>
        <end position="350"/>
    </location>
</feature>
<dbReference type="SMART" id="SM00240">
    <property type="entry name" value="FHA"/>
    <property type="match status" value="1"/>
</dbReference>
<accession>A0A9W7F8N9</accession>
<dbReference type="SUPFAM" id="SSF50729">
    <property type="entry name" value="PH domain-like"/>
    <property type="match status" value="2"/>
</dbReference>
<dbReference type="OrthoDB" id="687730at2759"/>
<dbReference type="Pfam" id="PF00169">
    <property type="entry name" value="PH"/>
    <property type="match status" value="1"/>
</dbReference>
<protein>
    <recommendedName>
        <fullName evidence="5">FHA domain-containing protein</fullName>
    </recommendedName>
</protein>
<evidence type="ECO:0000259" key="1">
    <source>
        <dbReference type="PROSITE" id="PS50003"/>
    </source>
</evidence>
<proteinExistence type="predicted"/>
<evidence type="ECO:0008006" key="5">
    <source>
        <dbReference type="Google" id="ProtNLM"/>
    </source>
</evidence>
<dbReference type="InterPro" id="IPR001849">
    <property type="entry name" value="PH_domain"/>
</dbReference>
<reference evidence="4" key="1">
    <citation type="journal article" date="2023" name="Commun. Biol.">
        <title>Genome analysis of Parmales, the sister group of diatoms, reveals the evolutionary specialization of diatoms from phago-mixotrophs to photoautotrophs.</title>
        <authorList>
            <person name="Ban H."/>
            <person name="Sato S."/>
            <person name="Yoshikawa S."/>
            <person name="Yamada K."/>
            <person name="Nakamura Y."/>
            <person name="Ichinomiya M."/>
            <person name="Sato N."/>
            <person name="Blanc-Mathieu R."/>
            <person name="Endo H."/>
            <person name="Kuwata A."/>
            <person name="Ogata H."/>
        </authorList>
    </citation>
    <scope>NUCLEOTIDE SEQUENCE [LARGE SCALE GENOMIC DNA]</scope>
    <source>
        <strain evidence="4">NIES 3700</strain>
    </source>
</reference>
<dbReference type="PANTHER" id="PTHR23308">
    <property type="entry name" value="NUCLEAR INHIBITOR OF PROTEIN PHOSPHATASE-1"/>
    <property type="match status" value="1"/>
</dbReference>
<dbReference type="SMART" id="SM00233">
    <property type="entry name" value="PH"/>
    <property type="match status" value="2"/>
</dbReference>
<evidence type="ECO:0000313" key="3">
    <source>
        <dbReference type="EMBL" id="GMI06716.1"/>
    </source>
</evidence>
<evidence type="ECO:0000259" key="2">
    <source>
        <dbReference type="PROSITE" id="PS50006"/>
    </source>
</evidence>
<dbReference type="SUPFAM" id="SSF49879">
    <property type="entry name" value="SMAD/FHA domain"/>
    <property type="match status" value="1"/>
</dbReference>
<gene>
    <name evidence="3" type="ORF">TrLO_g622</name>
</gene>
<feature type="domain" description="FHA" evidence="2">
    <location>
        <begin position="414"/>
        <end position="464"/>
    </location>
</feature>
<dbReference type="InterPro" id="IPR011993">
    <property type="entry name" value="PH-like_dom_sf"/>
</dbReference>
<sequence>MGGGTSKSKEEKSINLDVTGAFLDFEDPAKLALLAPEALDAQIEDAAKNDEIMEVTKKLKNRGLGMSPDDLKHDNDSQGEFESEVSVRTGDFKFKKYFGVLKGTRVFLYKKEKSKKPSRILWVSFWEKELFDQEMVGKWGKEHPDNYQELEQYIADGAVFRCFTTDGLFSIKFPSESIGENWNSLITSVLKSNFMEEELEEKQRLCEVFQKRMFEQTCQQLMGRRFLLANIEAAGFGDFTSNTVHPLADPNKIKFGYLKMLVGDDDEEGVWKEDWKRFYFVLLPGHMYAYERSRDSHPSGHLGTSKIGVERSPDSPNILHITTPLRSFQIKFRDSFELFDWLHSLMSSSTTSNCGSLLKIMHSELNGILSYIMREKLPIIPEDLLIKLHLLNDIDMSQKKDKESIFKIKPNDSTIIGRESSCHIQFEDPNISRAHAKIDVNESGGCKIADLNSGNGTRVNGDFIKPHAALTCGDVVVVGKGTVFSVGREVDEGRVKEAVERRKREIDEKPKRSEMV</sequence>
<dbReference type="InterPro" id="IPR008984">
    <property type="entry name" value="SMAD_FHA_dom_sf"/>
</dbReference>